<dbReference type="InterPro" id="IPR024789">
    <property type="entry name" value="APC4"/>
</dbReference>
<protein>
    <submittedName>
        <fullName evidence="1">Uncharacterized protein</fullName>
    </submittedName>
</protein>
<evidence type="ECO:0000313" key="2">
    <source>
        <dbReference type="Proteomes" id="UP001162087"/>
    </source>
</evidence>
<dbReference type="PANTHER" id="PTHR13260">
    <property type="entry name" value="ANAPHASE PROMOTING COMPLEX SUBUNIT 4 APC4"/>
    <property type="match status" value="1"/>
</dbReference>
<sequence length="652" mass="75439">MSPPINDYFIDYNPRFPIFATRITKGLAIHRVSDHARIAIIPVRNIALVANYSWDRTSGKFLSIFFKDGTVRIHDIFKDGRLVSFLRVPSTKISRGIWDRIPLKREYDSETFAYNVIDILPKLIRFVKDSKRVSIVPYTPPNGLWRGPDEDDPESGEILDVHVIFNEGNDKITIFFNGDYTILLPMDDIENERILESVVKVQDGFYHCFYNDGSVRTLNLQPLLRSKPSVDLLHYIMVIKELIGYLLAHVELINRELITPYLDFVKRICDEAYGYNKLKSELECLFLLGEVSCDLEDWLCNSVGEKNLKKWKFLGCEAYQKTTQILTLVFVPTCERIIIFVEKLRGTLEAFSVQNKSNNTSDLTAVELLLKNSQELLNNTLKSIIALGRNETLFEKFFIWFNDRIHEGLDEDYKLKFEFEDDPYFGYDLLTYFDKILSYRSTESSSVINMKLYRELINNMSDMEKDIAKNNVSQHIQQQLLINIRKDVYSQMYPSSQVRLLDAIKLPNQSYIVYLIEVTKLMNTKEVSSGENTPKLYVGTLKDESLDIISRESSIRIPEAFKNYSFSNARFALKMVPNFIREVELSRSNYTVSRNSEYTEEENDNGEDDGSITIPTYLTENEKNEVYIACTSKISVDGRSASLVFPKGRKFG</sequence>
<accession>A0AA35NNP8</accession>
<dbReference type="Proteomes" id="UP001162087">
    <property type="component" value="Chromosome 4"/>
</dbReference>
<dbReference type="GO" id="GO:0051301">
    <property type="term" value="P:cell division"/>
    <property type="evidence" value="ECO:0007669"/>
    <property type="project" value="UniProtKB-KW"/>
</dbReference>
<proteinExistence type="predicted"/>
<evidence type="ECO:0000313" key="1">
    <source>
        <dbReference type="EMBL" id="CAI4058187.1"/>
    </source>
</evidence>
<dbReference type="PANTHER" id="PTHR13260:SF0">
    <property type="entry name" value="ANAPHASE-PROMOTING COMPLEX SUBUNIT 4"/>
    <property type="match status" value="1"/>
</dbReference>
<dbReference type="GO" id="GO:0031145">
    <property type="term" value="P:anaphase-promoting complex-dependent catabolic process"/>
    <property type="evidence" value="ECO:0007669"/>
    <property type="project" value="InterPro"/>
</dbReference>
<dbReference type="Pfam" id="PF12896">
    <property type="entry name" value="ANAPC4"/>
    <property type="match status" value="1"/>
</dbReference>
<dbReference type="GO" id="GO:0005680">
    <property type="term" value="C:anaphase-promoting complex"/>
    <property type="evidence" value="ECO:0007669"/>
    <property type="project" value="InterPro"/>
</dbReference>
<gene>
    <name evidence="1" type="primary">SKDI04G3430</name>
    <name evidence="1" type="ORF">SKDI_04G3430</name>
</gene>
<dbReference type="InterPro" id="IPR024790">
    <property type="entry name" value="APC4_long_dom"/>
</dbReference>
<dbReference type="GO" id="GO:0034399">
    <property type="term" value="C:nuclear periphery"/>
    <property type="evidence" value="ECO:0007669"/>
    <property type="project" value="TreeGrafter"/>
</dbReference>
<dbReference type="GO" id="GO:0070979">
    <property type="term" value="P:protein K11-linked ubiquitination"/>
    <property type="evidence" value="ECO:0007669"/>
    <property type="project" value="TreeGrafter"/>
</dbReference>
<organism evidence="1 2">
    <name type="scientific">Saccharomyces kudriavzevii (strain ATCC MYA-4449 / AS 2.2408 / CBS 8840 / NBRC 1802 / NCYC 2889)</name>
    <name type="common">Yeast</name>
    <dbReference type="NCBI Taxonomy" id="226230"/>
    <lineage>
        <taxon>Eukaryota</taxon>
        <taxon>Fungi</taxon>
        <taxon>Dikarya</taxon>
        <taxon>Ascomycota</taxon>
        <taxon>Saccharomycotina</taxon>
        <taxon>Saccharomycetes</taxon>
        <taxon>Saccharomycetales</taxon>
        <taxon>Saccharomycetaceae</taxon>
        <taxon>Saccharomyces</taxon>
    </lineage>
</organism>
<dbReference type="OrthoDB" id="2110451at2759"/>
<keyword evidence="2" id="KW-1185">Reference proteome</keyword>
<name>A0AA35NNP8_SACK1</name>
<reference evidence="1" key="1">
    <citation type="submission" date="2022-10" db="EMBL/GenBank/DDBJ databases">
        <authorList>
            <person name="Byrne P K."/>
        </authorList>
    </citation>
    <scope>NUCLEOTIDE SEQUENCE</scope>
    <source>
        <strain evidence="1">IFO1802</strain>
    </source>
</reference>
<dbReference type="EMBL" id="OX365899">
    <property type="protein sequence ID" value="CAI4058187.1"/>
    <property type="molecule type" value="Genomic_DNA"/>
</dbReference>